<evidence type="ECO:0000313" key="2">
    <source>
        <dbReference type="EMBL" id="RAS66951.1"/>
    </source>
</evidence>
<feature type="region of interest" description="Disordered" evidence="1">
    <location>
        <begin position="387"/>
        <end position="456"/>
    </location>
</feature>
<name>A0ABX9ECK3_9PSEU</name>
<keyword evidence="3" id="KW-1185">Reference proteome</keyword>
<evidence type="ECO:0008006" key="4">
    <source>
        <dbReference type="Google" id="ProtNLM"/>
    </source>
</evidence>
<organism evidence="2 3">
    <name type="scientific">Lentzea atacamensis</name>
    <dbReference type="NCBI Taxonomy" id="531938"/>
    <lineage>
        <taxon>Bacteria</taxon>
        <taxon>Bacillati</taxon>
        <taxon>Actinomycetota</taxon>
        <taxon>Actinomycetes</taxon>
        <taxon>Pseudonocardiales</taxon>
        <taxon>Pseudonocardiaceae</taxon>
        <taxon>Lentzea</taxon>
    </lineage>
</organism>
<feature type="region of interest" description="Disordered" evidence="1">
    <location>
        <begin position="475"/>
        <end position="513"/>
    </location>
</feature>
<protein>
    <recommendedName>
        <fullName evidence="4">Proteins of 100 residues with WXG</fullName>
    </recommendedName>
</protein>
<feature type="region of interest" description="Disordered" evidence="1">
    <location>
        <begin position="269"/>
        <end position="299"/>
    </location>
</feature>
<dbReference type="RefSeq" id="WP_112227289.1">
    <property type="nucleotide sequence ID" value="NZ_QLTT01000003.1"/>
</dbReference>
<dbReference type="Proteomes" id="UP000248714">
    <property type="component" value="Unassembled WGS sequence"/>
</dbReference>
<evidence type="ECO:0000256" key="1">
    <source>
        <dbReference type="SAM" id="MobiDB-lite"/>
    </source>
</evidence>
<reference evidence="2 3" key="1">
    <citation type="submission" date="2018-06" db="EMBL/GenBank/DDBJ databases">
        <title>Genomic Encyclopedia of Type Strains, Phase IV (KMG-IV): sequencing the most valuable type-strain genomes for metagenomic binning, comparative biology and taxonomic classification.</title>
        <authorList>
            <person name="Goeker M."/>
        </authorList>
    </citation>
    <scope>NUCLEOTIDE SEQUENCE [LARGE SCALE GENOMIC DNA]</scope>
    <source>
        <strain evidence="2 3">DSM 45479</strain>
    </source>
</reference>
<proteinExistence type="predicted"/>
<feature type="compositionally biased region" description="Low complexity" evidence="1">
    <location>
        <begin position="436"/>
        <end position="456"/>
    </location>
</feature>
<feature type="compositionally biased region" description="Low complexity" evidence="1">
    <location>
        <begin position="479"/>
        <end position="488"/>
    </location>
</feature>
<dbReference type="EMBL" id="QLTT01000003">
    <property type="protein sequence ID" value="RAS66951.1"/>
    <property type="molecule type" value="Genomic_DNA"/>
</dbReference>
<feature type="compositionally biased region" description="Basic and acidic residues" evidence="1">
    <location>
        <begin position="273"/>
        <end position="286"/>
    </location>
</feature>
<sequence>MATRNPDLAIAGEVRNLNFEQVRARVAAADPHTFYRKAAAFEQTVEQLELFGDQLRRYRAELESVWHNGDPRQFEWVDRVLRHVDALTAGLREPSYPAALRHIGDAVASSQQRLRGLENHNATTPDERVSQARDEHARQILADLSTSYVQFGSPLAELPERSATGVLIQVPVTPAEGAAAHHVMAMTPVGTARGLGEGFRPAVSASASPVDGGVPRSAAAEPFGRLSHLATSQPMTVKADQPEKFGGFATMALPAEAAVPLLASAAPAAGGNARKDSAGRAEKSVQRLEGGLPANSQAPPLVNANAALPATVSAEPAAAASRAAGGAHPVTVAGQSVTVAGQSVTGVAATAVPATAPAAHHAVPAVASGAPAALQSTGVSPVISAAPAPAPAAAPPAHPNLAPRPPLPGEFPAMSTSVGGSAAPLGDVHGGMNSTAASASTGAVPPPAAVGAGSMAGAPVSRVDSTWLRADPGTWSASGAQGAAAKPGHGAGGGGCVPTGVIGHSESGKGEAR</sequence>
<evidence type="ECO:0000313" key="3">
    <source>
        <dbReference type="Proteomes" id="UP000248714"/>
    </source>
</evidence>
<comment type="caution">
    <text evidence="2">The sequence shown here is derived from an EMBL/GenBank/DDBJ whole genome shotgun (WGS) entry which is preliminary data.</text>
</comment>
<feature type="compositionally biased region" description="Pro residues" evidence="1">
    <location>
        <begin position="388"/>
        <end position="409"/>
    </location>
</feature>
<gene>
    <name evidence="2" type="ORF">C8D87_103290</name>
</gene>
<accession>A0ABX9ECK3</accession>